<comment type="cofactor">
    <cofactor evidence="2">
        <name>Mn(2+)</name>
        <dbReference type="ChEBI" id="CHEBI:29035"/>
    </cofactor>
</comment>
<organism evidence="9 10">
    <name type="scientific">Actinokineospora iranica</name>
    <dbReference type="NCBI Taxonomy" id="1271860"/>
    <lineage>
        <taxon>Bacteria</taxon>
        <taxon>Bacillati</taxon>
        <taxon>Actinomycetota</taxon>
        <taxon>Actinomycetes</taxon>
        <taxon>Pseudonocardiales</taxon>
        <taxon>Pseudonocardiaceae</taxon>
        <taxon>Actinokineospora</taxon>
    </lineage>
</organism>
<dbReference type="SUPFAM" id="SSF53092">
    <property type="entry name" value="Creatinase/prolidase N-terminal domain"/>
    <property type="match status" value="1"/>
</dbReference>
<keyword evidence="6" id="KW-0378">Hydrolase</keyword>
<reference evidence="10" key="1">
    <citation type="submission" date="2016-10" db="EMBL/GenBank/DDBJ databases">
        <authorList>
            <person name="Varghese N."/>
            <person name="Submissions S."/>
        </authorList>
    </citation>
    <scope>NUCLEOTIDE SEQUENCE [LARGE SCALE GENOMIC DNA]</scope>
    <source>
        <strain evidence="10">IBRC-M 10403</strain>
    </source>
</reference>
<protein>
    <recommendedName>
        <fullName evidence="4">Xaa-Pro aminopeptidase</fullName>
        <ecNumber evidence="4">3.4.11.9</ecNumber>
    </recommendedName>
</protein>
<dbReference type="STRING" id="1271860.SAMN05216174_10414"/>
<dbReference type="PANTHER" id="PTHR43226">
    <property type="entry name" value="XAA-PRO AMINOPEPTIDASE 3"/>
    <property type="match status" value="1"/>
</dbReference>
<name>A0A1G6P0A1_9PSEU</name>
<evidence type="ECO:0000313" key="10">
    <source>
        <dbReference type="Proteomes" id="UP000199501"/>
    </source>
</evidence>
<dbReference type="CDD" id="cd01087">
    <property type="entry name" value="Prolidase"/>
    <property type="match status" value="1"/>
</dbReference>
<evidence type="ECO:0000256" key="3">
    <source>
        <dbReference type="ARBA" id="ARBA00008766"/>
    </source>
</evidence>
<sequence length="471" mass="50378">MSDHPARRDPSKLVEAEGFREHVRDGWGPADRTVRTVAGAAEAAAAHRARLSSAFPGKRIAVAAGRAPVRSNDTDYEFRADSDFAWLTGCYSEGAVLVMIPSGGGHDAVLHLREPAGPAEADFFANARDGELWNDPVPGLADWSAALGIACRPLEDLPRTLRGQLPGVLAAKGVDPLLDAIVGAHSAALRTTLAELRRIKDDWEIAQLRAAVDATVLGFDDVARELGEAVRGGGERWLQGTFDRRARTAGNGPGYTSIVAAGAHAPVLHWTRCDGPVPEDGLLLLDAGVEVSTLYTADVTRTFPVSGEFSDAQRRVYDLVHEAHLAGMARVRPGAEYKAFHEAAMRVLAQGLHDWGLLPGSVDKAMDDNGQHHRRYIVCGVGHFLGMDVHDCAQARAEAYHEGVLEPGMALTVEPGLYFHPNDLTVPPELRGIGVRIEDDLVVTATGAEVVSAALPSTADGIAEWVRARRG</sequence>
<feature type="domain" description="Aminopeptidase P N-terminal" evidence="8">
    <location>
        <begin position="42"/>
        <end position="179"/>
    </location>
</feature>
<comment type="catalytic activity">
    <reaction evidence="1">
        <text>Release of any N-terminal amino acid, including proline, that is linked to proline, even from a dipeptide or tripeptide.</text>
        <dbReference type="EC" id="3.4.11.9"/>
    </reaction>
</comment>
<dbReference type="AlphaFoldDB" id="A0A1G6P0A1"/>
<dbReference type="RefSeq" id="WP_091449715.1">
    <property type="nucleotide sequence ID" value="NZ_FMZZ01000004.1"/>
</dbReference>
<evidence type="ECO:0000256" key="5">
    <source>
        <dbReference type="ARBA" id="ARBA00022723"/>
    </source>
</evidence>
<gene>
    <name evidence="9" type="ORF">SAMN05216174_10414</name>
</gene>
<dbReference type="Pfam" id="PF05195">
    <property type="entry name" value="AMP_N"/>
    <property type="match status" value="1"/>
</dbReference>
<dbReference type="GO" id="GO:0005829">
    <property type="term" value="C:cytosol"/>
    <property type="evidence" value="ECO:0007669"/>
    <property type="project" value="TreeGrafter"/>
</dbReference>
<evidence type="ECO:0000256" key="7">
    <source>
        <dbReference type="ARBA" id="ARBA00023211"/>
    </source>
</evidence>
<dbReference type="GO" id="GO:0030145">
    <property type="term" value="F:manganese ion binding"/>
    <property type="evidence" value="ECO:0007669"/>
    <property type="project" value="InterPro"/>
</dbReference>
<proteinExistence type="inferred from homology"/>
<keyword evidence="5" id="KW-0479">Metal-binding</keyword>
<dbReference type="SMART" id="SM01011">
    <property type="entry name" value="AMP_N"/>
    <property type="match status" value="1"/>
</dbReference>
<dbReference type="SUPFAM" id="SSF55920">
    <property type="entry name" value="Creatinase/aminopeptidase"/>
    <property type="match status" value="1"/>
</dbReference>
<dbReference type="OrthoDB" id="9806388at2"/>
<dbReference type="GO" id="GO:0070006">
    <property type="term" value="F:metalloaminopeptidase activity"/>
    <property type="evidence" value="ECO:0007669"/>
    <property type="project" value="InterPro"/>
</dbReference>
<comment type="similarity">
    <text evidence="3">Belongs to the peptidase M24B family.</text>
</comment>
<dbReference type="InterPro" id="IPR036005">
    <property type="entry name" value="Creatinase/aminopeptidase-like"/>
</dbReference>
<evidence type="ECO:0000313" key="9">
    <source>
        <dbReference type="EMBL" id="SDC72877.1"/>
    </source>
</evidence>
<dbReference type="EC" id="3.4.11.9" evidence="4"/>
<evidence type="ECO:0000256" key="6">
    <source>
        <dbReference type="ARBA" id="ARBA00022801"/>
    </source>
</evidence>
<dbReference type="Pfam" id="PF00557">
    <property type="entry name" value="Peptidase_M24"/>
    <property type="match status" value="1"/>
</dbReference>
<dbReference type="EMBL" id="FMZZ01000004">
    <property type="protein sequence ID" value="SDC72877.1"/>
    <property type="molecule type" value="Genomic_DNA"/>
</dbReference>
<dbReference type="Proteomes" id="UP000199501">
    <property type="component" value="Unassembled WGS sequence"/>
</dbReference>
<keyword evidence="9" id="KW-0031">Aminopeptidase</keyword>
<evidence type="ECO:0000256" key="2">
    <source>
        <dbReference type="ARBA" id="ARBA00001936"/>
    </source>
</evidence>
<accession>A0A1G6P0A1</accession>
<evidence type="ECO:0000256" key="4">
    <source>
        <dbReference type="ARBA" id="ARBA00012574"/>
    </source>
</evidence>
<dbReference type="InterPro" id="IPR052433">
    <property type="entry name" value="X-Pro_dipept-like"/>
</dbReference>
<dbReference type="PANTHER" id="PTHR43226:SF4">
    <property type="entry name" value="XAA-PRO AMINOPEPTIDASE 3"/>
    <property type="match status" value="1"/>
</dbReference>
<dbReference type="InterPro" id="IPR000994">
    <property type="entry name" value="Pept_M24"/>
</dbReference>
<dbReference type="InterPro" id="IPR029149">
    <property type="entry name" value="Creatin/AminoP/Spt16_N"/>
</dbReference>
<evidence type="ECO:0000256" key="1">
    <source>
        <dbReference type="ARBA" id="ARBA00001424"/>
    </source>
</evidence>
<evidence type="ECO:0000259" key="8">
    <source>
        <dbReference type="SMART" id="SM01011"/>
    </source>
</evidence>
<dbReference type="Gene3D" id="3.90.230.10">
    <property type="entry name" value="Creatinase/methionine aminopeptidase superfamily"/>
    <property type="match status" value="1"/>
</dbReference>
<keyword evidence="9" id="KW-0645">Protease</keyword>
<keyword evidence="10" id="KW-1185">Reference proteome</keyword>
<dbReference type="InterPro" id="IPR007865">
    <property type="entry name" value="Aminopep_P_N"/>
</dbReference>
<dbReference type="GO" id="GO:0006508">
    <property type="term" value="P:proteolysis"/>
    <property type="evidence" value="ECO:0007669"/>
    <property type="project" value="TreeGrafter"/>
</dbReference>
<dbReference type="Gene3D" id="3.40.350.10">
    <property type="entry name" value="Creatinase/prolidase N-terminal domain"/>
    <property type="match status" value="1"/>
</dbReference>
<keyword evidence="7" id="KW-0464">Manganese</keyword>